<dbReference type="InterPro" id="IPR029787">
    <property type="entry name" value="Nucleotide_cyclase"/>
</dbReference>
<dbReference type="InterPro" id="IPR036971">
    <property type="entry name" value="PDEase_catalytic_dom_sf"/>
</dbReference>
<dbReference type="InterPro" id="IPR003607">
    <property type="entry name" value="HD/PDEase_dom"/>
</dbReference>
<dbReference type="GO" id="GO:0001653">
    <property type="term" value="F:peptide receptor activity"/>
    <property type="evidence" value="ECO:0007669"/>
    <property type="project" value="TreeGrafter"/>
</dbReference>
<evidence type="ECO:0000256" key="7">
    <source>
        <dbReference type="SAM" id="Phobius"/>
    </source>
</evidence>
<accession>A0A9N8HJK4</accession>
<evidence type="ECO:0000256" key="1">
    <source>
        <dbReference type="ARBA" id="ARBA00004370"/>
    </source>
</evidence>
<feature type="transmembrane region" description="Helical" evidence="7">
    <location>
        <begin position="67"/>
        <end position="88"/>
    </location>
</feature>
<evidence type="ECO:0000259" key="8">
    <source>
        <dbReference type="PROSITE" id="PS50125"/>
    </source>
</evidence>
<dbReference type="GO" id="GO:0007168">
    <property type="term" value="P:receptor guanylyl cyclase signaling pathway"/>
    <property type="evidence" value="ECO:0007669"/>
    <property type="project" value="TreeGrafter"/>
</dbReference>
<dbReference type="EMBL" id="CAICTM010000556">
    <property type="protein sequence ID" value="CAB9512833.1"/>
    <property type="molecule type" value="Genomic_DNA"/>
</dbReference>
<keyword evidence="6" id="KW-0456">Lyase</keyword>
<keyword evidence="2 7" id="KW-0812">Transmembrane</keyword>
<dbReference type="GO" id="GO:0004016">
    <property type="term" value="F:adenylate cyclase activity"/>
    <property type="evidence" value="ECO:0007669"/>
    <property type="project" value="TreeGrafter"/>
</dbReference>
<evidence type="ECO:0000256" key="5">
    <source>
        <dbReference type="ARBA" id="ARBA00023136"/>
    </source>
</evidence>
<gene>
    <name evidence="9" type="ORF">SEMRO_557_G166090.1</name>
</gene>
<dbReference type="GO" id="GO:0000166">
    <property type="term" value="F:nucleotide binding"/>
    <property type="evidence" value="ECO:0007669"/>
    <property type="project" value="UniProtKB-KW"/>
</dbReference>
<dbReference type="SUPFAM" id="SSF109604">
    <property type="entry name" value="HD-domain/PDEase-like"/>
    <property type="match status" value="1"/>
</dbReference>
<keyword evidence="10" id="KW-1185">Reference proteome</keyword>
<proteinExistence type="predicted"/>
<dbReference type="PANTHER" id="PTHR11920">
    <property type="entry name" value="GUANYLYL CYCLASE"/>
    <property type="match status" value="1"/>
</dbReference>
<dbReference type="InterPro" id="IPR002073">
    <property type="entry name" value="PDEase_catalytic_dom"/>
</dbReference>
<dbReference type="Pfam" id="PF00233">
    <property type="entry name" value="PDEase_I"/>
    <property type="match status" value="1"/>
</dbReference>
<evidence type="ECO:0000256" key="4">
    <source>
        <dbReference type="ARBA" id="ARBA00022989"/>
    </source>
</evidence>
<evidence type="ECO:0000256" key="2">
    <source>
        <dbReference type="ARBA" id="ARBA00022692"/>
    </source>
</evidence>
<dbReference type="CDD" id="cd07302">
    <property type="entry name" value="CHD"/>
    <property type="match status" value="1"/>
</dbReference>
<keyword evidence="9" id="KW-0675">Receptor</keyword>
<dbReference type="PANTHER" id="PTHR11920:SF335">
    <property type="entry name" value="GUANYLATE CYCLASE"/>
    <property type="match status" value="1"/>
</dbReference>
<dbReference type="Proteomes" id="UP001153069">
    <property type="component" value="Unassembled WGS sequence"/>
</dbReference>
<keyword evidence="5 7" id="KW-0472">Membrane</keyword>
<comment type="caution">
    <text evidence="9">The sequence shown here is derived from an EMBL/GenBank/DDBJ whole genome shotgun (WGS) entry which is preliminary data.</text>
</comment>
<evidence type="ECO:0000313" key="9">
    <source>
        <dbReference type="EMBL" id="CAB9512833.1"/>
    </source>
</evidence>
<comment type="subcellular location">
    <subcellularLocation>
        <location evidence="1">Membrane</location>
    </subcellularLocation>
</comment>
<dbReference type="GO" id="GO:0005886">
    <property type="term" value="C:plasma membrane"/>
    <property type="evidence" value="ECO:0007669"/>
    <property type="project" value="TreeGrafter"/>
</dbReference>
<dbReference type="Gene3D" id="1.10.1300.10">
    <property type="entry name" value="3'5'-cyclic nucleotide phosphodiesterase, catalytic domain"/>
    <property type="match status" value="1"/>
</dbReference>
<organism evidence="9 10">
    <name type="scientific">Seminavis robusta</name>
    <dbReference type="NCBI Taxonomy" id="568900"/>
    <lineage>
        <taxon>Eukaryota</taxon>
        <taxon>Sar</taxon>
        <taxon>Stramenopiles</taxon>
        <taxon>Ochrophyta</taxon>
        <taxon>Bacillariophyta</taxon>
        <taxon>Bacillariophyceae</taxon>
        <taxon>Bacillariophycidae</taxon>
        <taxon>Naviculales</taxon>
        <taxon>Naviculaceae</taxon>
        <taxon>Seminavis</taxon>
    </lineage>
</organism>
<reference evidence="9" key="1">
    <citation type="submission" date="2020-06" db="EMBL/GenBank/DDBJ databases">
        <authorList>
            <consortium name="Plant Systems Biology data submission"/>
        </authorList>
    </citation>
    <scope>NUCLEOTIDE SEQUENCE</scope>
    <source>
        <strain evidence="9">D6</strain>
    </source>
</reference>
<sequence length="1137" mass="127685">MGIQNGKASSEVVDDKSVFDDEVSEVGSISSLEGTMEYVRADEQKNQADALLKRAAKDTRRVRNWRLIVTFAILVTAAAVTAVTFTSLRKEEEYNFETAFEQFSLTVADSAIQSRKDLRHAYQQLANTISAAAEASGAAWPFFTMPLYQKYAQDFLVQSRTELISFRNLVRGFEREAFEKFAEANYKQVIEEAHMIRWGDTSRINPEKANYTSYIWERTTEGPARDIFRDYYFPTLVTAPPPRDYSIYMWNVGSHPNYQPVVDAAWKLGNETCITRLLHYTGASNTFFTKDEHDAMHDPLPPGEKEHPHSFFFHPIKESVTDPNSRLVGMMSGGAPWDQSLRGLLPDGVNGIHAVIENNCGDIFTYEINGKKADFLGLSDKHEAKFDRLKHEVDLAFHSHPDFATTPGHCMYKMTVYPTEKFRAEYNTSTPIIQSIIVAATFVVIALAFFIYDVAVAHRNRKLIVDASRANAIVSQLFPGDIADKMMHPSTRESLKKVGSDSSESSPRDRSSKALAELYLETSIMFADISGFTAWSSVRSPDQVFELLETVYRHFDEIAKNRGVFKVETVGDCYVAATGIPTPRRDHALVMARFAREIMARMHLLCKKLEESLGPDTGDLNLRIGIHSGPVTAGVLRGDRARFQLFGDSMNVTSRMESSCSPGKILVSKEFSSLLQAAGKSSWLAERKDSINAKGKGELTAFWLIGASSGDRRSAASAASFGSVNELGACGDRKDRLVDWCCQTFEQLLKQIVARRNALKPSARSSWSSSLTVVKTPVSPPMSGGNFFSEVREIITLPEYDAEAETKECDPDSVVLDEQVAKELRLYVSKIADLYRPNHFHGFEHAAHVLMSIVKLMQRIVTPKKGDESEDHSSYGITNDPLTWFACAFSGLIHDVDHVGVSNAQLIKENVPIAQKYKKSVAEQNSLALSFSLLEEQQFDHFRAAICSTPEEQARFRALVVNGVMATDIVDKELKGLRNARWARAFKNDEGPEEESYRETQREEINRKATIVIEHLIQASDVSHMMQHWHVYRKWNALFFKECYQAYKSGRSAADPSTFWYKGEIGFFDFYIIPLAKKLKECGVFGVSSGEYLQYAQKNRDEWVARGEEEVAEMLRLVGQEAQDDTTGEKGGTPNAI</sequence>
<keyword evidence="4 7" id="KW-1133">Transmembrane helix</keyword>
<dbReference type="AlphaFoldDB" id="A0A9N8HJK4"/>
<evidence type="ECO:0000256" key="3">
    <source>
        <dbReference type="ARBA" id="ARBA00022741"/>
    </source>
</evidence>
<dbReference type="InterPro" id="IPR050401">
    <property type="entry name" value="Cyclic_nucleotide_synthase"/>
</dbReference>
<feature type="domain" description="Guanylate cyclase" evidence="8">
    <location>
        <begin position="523"/>
        <end position="657"/>
    </location>
</feature>
<dbReference type="SMART" id="SM00471">
    <property type="entry name" value="HDc"/>
    <property type="match status" value="1"/>
</dbReference>
<keyword evidence="3" id="KW-0547">Nucleotide-binding</keyword>
<dbReference type="PROSITE" id="PS50125">
    <property type="entry name" value="GUANYLATE_CYCLASE_2"/>
    <property type="match status" value="1"/>
</dbReference>
<protein>
    <submittedName>
        <fullName evidence="9">Receptor-type guanylate cyclase gcy</fullName>
    </submittedName>
</protein>
<dbReference type="GO" id="GO:0004383">
    <property type="term" value="F:guanylate cyclase activity"/>
    <property type="evidence" value="ECO:0007669"/>
    <property type="project" value="TreeGrafter"/>
</dbReference>
<dbReference type="InterPro" id="IPR001054">
    <property type="entry name" value="A/G_cyclase"/>
</dbReference>
<dbReference type="GO" id="GO:0004114">
    <property type="term" value="F:3',5'-cyclic-nucleotide phosphodiesterase activity"/>
    <property type="evidence" value="ECO:0007669"/>
    <property type="project" value="InterPro"/>
</dbReference>
<name>A0A9N8HJK4_9STRA</name>
<dbReference type="Gene3D" id="3.30.70.1230">
    <property type="entry name" value="Nucleotide cyclase"/>
    <property type="match status" value="1"/>
</dbReference>
<dbReference type="GO" id="GO:0035556">
    <property type="term" value="P:intracellular signal transduction"/>
    <property type="evidence" value="ECO:0007669"/>
    <property type="project" value="InterPro"/>
</dbReference>
<evidence type="ECO:0000256" key="6">
    <source>
        <dbReference type="ARBA" id="ARBA00023239"/>
    </source>
</evidence>
<dbReference type="Pfam" id="PF00211">
    <property type="entry name" value="Guanylate_cyc"/>
    <property type="match status" value="1"/>
</dbReference>
<dbReference type="SUPFAM" id="SSF55073">
    <property type="entry name" value="Nucleotide cyclase"/>
    <property type="match status" value="1"/>
</dbReference>
<dbReference type="SMART" id="SM00044">
    <property type="entry name" value="CYCc"/>
    <property type="match status" value="1"/>
</dbReference>
<evidence type="ECO:0000313" key="10">
    <source>
        <dbReference type="Proteomes" id="UP001153069"/>
    </source>
</evidence>